<dbReference type="Proteomes" id="UP001243623">
    <property type="component" value="Chromosome"/>
</dbReference>
<dbReference type="GO" id="GO:0003677">
    <property type="term" value="F:DNA binding"/>
    <property type="evidence" value="ECO:0007669"/>
    <property type="project" value="InterPro"/>
</dbReference>
<dbReference type="Gene3D" id="3.40.30.10">
    <property type="entry name" value="Glutaredoxin"/>
    <property type="match status" value="1"/>
</dbReference>
<dbReference type="NCBIfam" id="NF033727">
    <property type="entry name" value="chaperon_ArsD"/>
    <property type="match status" value="1"/>
</dbReference>
<dbReference type="KEGG" id="sgbi:P3F81_02910"/>
<accession>A0A9Y2ET89</accession>
<dbReference type="GO" id="GO:0045892">
    <property type="term" value="P:negative regulation of DNA-templated transcription"/>
    <property type="evidence" value="ECO:0007669"/>
    <property type="project" value="InterPro"/>
</dbReference>
<reference evidence="1" key="1">
    <citation type="submission" date="2023-03" db="EMBL/GenBank/DDBJ databases">
        <title>Selenobaculum gbiensis gen. nov. sp. nov., a new bacterium isolated from the gut microbiota of IBD patient.</title>
        <authorList>
            <person name="Yeo S."/>
            <person name="Park H."/>
            <person name="Huh C.S."/>
        </authorList>
    </citation>
    <scope>NUCLEOTIDE SEQUENCE</scope>
    <source>
        <strain evidence="1">ICN-92133</strain>
    </source>
</reference>
<evidence type="ECO:0000313" key="2">
    <source>
        <dbReference type="Proteomes" id="UP001243623"/>
    </source>
</evidence>
<dbReference type="RefSeq" id="WP_147667593.1">
    <property type="nucleotide sequence ID" value="NZ_CP120678.1"/>
</dbReference>
<organism evidence="1 2">
    <name type="scientific">Selenobaculum gibii</name>
    <dbReference type="NCBI Taxonomy" id="3054208"/>
    <lineage>
        <taxon>Bacteria</taxon>
        <taxon>Bacillati</taxon>
        <taxon>Bacillota</taxon>
        <taxon>Negativicutes</taxon>
        <taxon>Selenomonadales</taxon>
        <taxon>Selenomonadaceae</taxon>
        <taxon>Selenobaculum</taxon>
    </lineage>
</organism>
<protein>
    <submittedName>
        <fullName evidence="1">Arsenite efflux transporter metallochaperone ArsD</fullName>
    </submittedName>
</protein>
<gene>
    <name evidence="1" type="primary">arsD</name>
    <name evidence="1" type="ORF">P3F81_02910</name>
</gene>
<proteinExistence type="predicted"/>
<dbReference type="GO" id="GO:0046685">
    <property type="term" value="P:response to arsenic-containing substance"/>
    <property type="evidence" value="ECO:0007669"/>
    <property type="project" value="InterPro"/>
</dbReference>
<dbReference type="Pfam" id="PF06953">
    <property type="entry name" value="ArsD"/>
    <property type="match status" value="1"/>
</dbReference>
<name>A0A9Y2ET89_9FIRM</name>
<evidence type="ECO:0000313" key="1">
    <source>
        <dbReference type="EMBL" id="WIW71281.1"/>
    </source>
</evidence>
<dbReference type="InterPro" id="IPR010712">
    <property type="entry name" value="Arsenical-R_ArsD"/>
</dbReference>
<keyword evidence="2" id="KW-1185">Reference proteome</keyword>
<dbReference type="EMBL" id="CP120678">
    <property type="protein sequence ID" value="WIW71281.1"/>
    <property type="molecule type" value="Genomic_DNA"/>
</dbReference>
<dbReference type="AlphaFoldDB" id="A0A9Y2ET89"/>
<sequence length="124" mass="13591">MSKIEIFDPAMCCSTGVCGPSVDKELLRVATVIHNIEKKGIKITRYGLASNPQAFINHTKVSEMLTKYNEKALPITMVDGEIVKSGKYPTNEEFSKWTGLPEEEFAKMAKHKKSSGCCGGKGCC</sequence>